<dbReference type="InterPro" id="IPR050510">
    <property type="entry name" value="Cation_transp_ATPase_P-type"/>
</dbReference>
<dbReference type="Pfam" id="PF00689">
    <property type="entry name" value="Cation_ATPase_C"/>
    <property type="match status" value="1"/>
</dbReference>
<dbReference type="Gene3D" id="2.70.150.10">
    <property type="entry name" value="Calcium-transporting ATPase, cytoplasmic transduction domain A"/>
    <property type="match status" value="1"/>
</dbReference>
<dbReference type="SUPFAM" id="SSF56784">
    <property type="entry name" value="HAD-like"/>
    <property type="match status" value="1"/>
</dbReference>
<dbReference type="RefSeq" id="WP_015724802.1">
    <property type="nucleotide sequence ID" value="NC_014972.1"/>
</dbReference>
<dbReference type="NCBIfam" id="TIGR01494">
    <property type="entry name" value="ATPase_P-type"/>
    <property type="match status" value="2"/>
</dbReference>
<feature type="transmembrane region" description="Helical" evidence="10">
    <location>
        <begin position="797"/>
        <end position="813"/>
    </location>
</feature>
<evidence type="ECO:0000259" key="11">
    <source>
        <dbReference type="SMART" id="SM00831"/>
    </source>
</evidence>
<evidence type="ECO:0000256" key="6">
    <source>
        <dbReference type="ARBA" id="ARBA00022840"/>
    </source>
</evidence>
<dbReference type="Pfam" id="PF00122">
    <property type="entry name" value="E1-E2_ATPase"/>
    <property type="match status" value="1"/>
</dbReference>
<dbReference type="InterPro" id="IPR044492">
    <property type="entry name" value="P_typ_ATPase_HD_dom"/>
</dbReference>
<evidence type="ECO:0000256" key="4">
    <source>
        <dbReference type="ARBA" id="ARBA00022692"/>
    </source>
</evidence>
<dbReference type="InterPro" id="IPR036412">
    <property type="entry name" value="HAD-like_sf"/>
</dbReference>
<feature type="transmembrane region" description="Helical" evidence="10">
    <location>
        <begin position="833"/>
        <end position="851"/>
    </location>
</feature>
<dbReference type="AlphaFoldDB" id="A0A7U3YN23"/>
<keyword evidence="7" id="KW-1278">Translocase</keyword>
<dbReference type="InterPro" id="IPR023299">
    <property type="entry name" value="ATPase_P-typ_cyto_dom_N"/>
</dbReference>
<dbReference type="SUPFAM" id="SSF81665">
    <property type="entry name" value="Calcium ATPase, transmembrane domain M"/>
    <property type="match status" value="1"/>
</dbReference>
<dbReference type="SFLD" id="SFLDS00003">
    <property type="entry name" value="Haloacid_Dehalogenase"/>
    <property type="match status" value="1"/>
</dbReference>
<dbReference type="KEGG" id="dpr:Despr_2116"/>
<reference evidence="12 13" key="1">
    <citation type="journal article" date="2011" name="Stand. Genomic Sci.">
        <title>Complete genome sequence of Desulfobulbus propionicus type strain (1pr3).</title>
        <authorList>
            <person name="Pagani I."/>
            <person name="Lapidus A."/>
            <person name="Nolan M."/>
            <person name="Lucas S."/>
            <person name="Hammon N."/>
            <person name="Deshpande S."/>
            <person name="Cheng J.F."/>
            <person name="Chertkov O."/>
            <person name="Davenport K."/>
            <person name="Tapia R."/>
            <person name="Han C."/>
            <person name="Goodwin L."/>
            <person name="Pitluck S."/>
            <person name="Liolios K."/>
            <person name="Mavromatis K."/>
            <person name="Ivanova N."/>
            <person name="Mikhailova N."/>
            <person name="Pati A."/>
            <person name="Chen A."/>
            <person name="Palaniappan K."/>
            <person name="Land M."/>
            <person name="Hauser L."/>
            <person name="Chang Y.J."/>
            <person name="Jeffries C.D."/>
            <person name="Detter J.C."/>
            <person name="Brambilla E."/>
            <person name="Kannan K.P."/>
            <person name="Djao O.D."/>
            <person name="Rohde M."/>
            <person name="Pukall R."/>
            <person name="Spring S."/>
            <person name="Goker M."/>
            <person name="Sikorski J."/>
            <person name="Woyke T."/>
            <person name="Bristow J."/>
            <person name="Eisen J.A."/>
            <person name="Markowitz V."/>
            <person name="Hugenholtz P."/>
            <person name="Kyrpides N.C."/>
            <person name="Klenk H.P."/>
        </authorList>
    </citation>
    <scope>NUCLEOTIDE SEQUENCE [LARGE SCALE GENOMIC DNA]</scope>
    <source>
        <strain evidence="13">ATCC 33891 / DSM 2032 / 1pr3</strain>
    </source>
</reference>
<evidence type="ECO:0000256" key="3">
    <source>
        <dbReference type="ARBA" id="ARBA00022475"/>
    </source>
</evidence>
<dbReference type="InterPro" id="IPR023214">
    <property type="entry name" value="HAD_sf"/>
</dbReference>
<dbReference type="FunFam" id="3.40.50.1000:FF:000001">
    <property type="entry name" value="Phospholipid-transporting ATPase IC"/>
    <property type="match status" value="1"/>
</dbReference>
<dbReference type="GO" id="GO:0005524">
    <property type="term" value="F:ATP binding"/>
    <property type="evidence" value="ECO:0007669"/>
    <property type="project" value="UniProtKB-KW"/>
</dbReference>
<sequence length="895" mass="96690">MNDHPLHIGRIPPEQVYAILHSGAEGLASAEVRERLAHVGPNRFEVIDRWKLARTLGRQFTNFLAILLFVAAAICFIAHRINPGEGMGVLGWALVVVALVNALFSFFQEYRAERAMEALKQFLPHMVEVRRQRGLVRLPAEEIVPGDVVILSEGDKVAADLRLIDAKGLLVDNSPLTGESAPVRLVAQAQDKPLVECDNIAFAGCTVLQGTGTGVVFATGLRTRFGRIAQLSQTIRRTTSPLEREVSRMIRILTLIACTMGASFFLYGVASGKPLWMNLVFMMGIIVANVPEGLLPTLTLALVMGSLRMAKKNVLVTSLGAVEALGAVHVICTDKTGTLTQNQLTITRMVAPLTGAALAPEAERSLTRLALAASEVRESGEQLLGDPLDVAVARHWRQTLHGTPHEVRRQVARSFAFDVGKRRSGGIVEDENGPVLVVKGAFEAIAPMLAGVAAGTALDLREQVAACETVMRDMAGQGLRVIAVAHRPLSAAEVASVMPEEATAEPLEHDLLLAGFIGIEDPVRSEVPQAVARCHGAGIEVLMITGDHPATALAVAAKAGIVRPGETAHCTGEQLKGLTVDDLIEQLRQGVRIFARTTPEQKMKIVSALKRMERVVAMTGDGVNDAPALRAADIGIAMGRQGTDVARESAQIILLDDNFASIVDGVEEGRTVFANMKKFTSYVLVSNGPEILPYLLYIVLPVPLALNIIHILSIDLGTDLVPSIGLGQEPADPEVMLQPPRAQGQELLTPALMVRSYCFLGMIEGLWSLLLFFAVLIDGGWRYGTELAVDAPLHRSAVGITLATILLMQIGNLAGRRFEQRSGLDAGLFRNRFLLAGILIQIVLSWAILYWPPLSRALGTGPVAPRFYGLAWLGIVLIFALDYLRKRLVNRRRKG</sequence>
<dbReference type="SFLD" id="SFLDG00002">
    <property type="entry name" value="C1.7:_P-type_atpase_like"/>
    <property type="match status" value="1"/>
</dbReference>
<dbReference type="Pfam" id="PF13246">
    <property type="entry name" value="Cation_ATPase"/>
    <property type="match status" value="1"/>
</dbReference>
<protein>
    <submittedName>
        <fullName evidence="12">ATPase, P-type (Transporting), HAD superfamily, subfamily IC</fullName>
    </submittedName>
</protein>
<dbReference type="PRINTS" id="PR00120">
    <property type="entry name" value="HATPASE"/>
</dbReference>
<dbReference type="InterPro" id="IPR018303">
    <property type="entry name" value="ATPase_P-typ_P_site"/>
</dbReference>
<evidence type="ECO:0000313" key="12">
    <source>
        <dbReference type="EMBL" id="ADW18263.1"/>
    </source>
</evidence>
<feature type="transmembrane region" description="Helical" evidence="10">
    <location>
        <begin position="252"/>
        <end position="270"/>
    </location>
</feature>
<dbReference type="InterPro" id="IPR059000">
    <property type="entry name" value="ATPase_P-type_domA"/>
</dbReference>
<dbReference type="InterPro" id="IPR006068">
    <property type="entry name" value="ATPase_P-typ_cation-transptr_C"/>
</dbReference>
<dbReference type="Proteomes" id="UP000006365">
    <property type="component" value="Chromosome"/>
</dbReference>
<dbReference type="PANTHER" id="PTHR43294:SF21">
    <property type="entry name" value="CATION TRANSPORTING ATPASE"/>
    <property type="match status" value="1"/>
</dbReference>
<evidence type="ECO:0000256" key="9">
    <source>
        <dbReference type="ARBA" id="ARBA00023136"/>
    </source>
</evidence>
<evidence type="ECO:0000256" key="2">
    <source>
        <dbReference type="ARBA" id="ARBA00005675"/>
    </source>
</evidence>
<evidence type="ECO:0000256" key="1">
    <source>
        <dbReference type="ARBA" id="ARBA00004651"/>
    </source>
</evidence>
<name>A0A7U3YN23_DESPD</name>
<feature type="transmembrane region" description="Helical" evidence="10">
    <location>
        <begin position="87"/>
        <end position="107"/>
    </location>
</feature>
<dbReference type="EMBL" id="CP002364">
    <property type="protein sequence ID" value="ADW18263.1"/>
    <property type="molecule type" value="Genomic_DNA"/>
</dbReference>
<comment type="subcellular location">
    <subcellularLocation>
        <location evidence="1">Cell membrane</location>
        <topology evidence="1">Multi-pass membrane protein</topology>
    </subcellularLocation>
</comment>
<comment type="similarity">
    <text evidence="2">Belongs to the cation transport ATPase (P-type) (TC 3.A.3) family. Type IIA subfamily.</text>
</comment>
<keyword evidence="5" id="KW-0547">Nucleotide-binding</keyword>
<keyword evidence="3" id="KW-1003">Cell membrane</keyword>
<dbReference type="InterPro" id="IPR001757">
    <property type="entry name" value="P_typ_ATPase"/>
</dbReference>
<keyword evidence="9 10" id="KW-0472">Membrane</keyword>
<dbReference type="GO" id="GO:0005886">
    <property type="term" value="C:plasma membrane"/>
    <property type="evidence" value="ECO:0007669"/>
    <property type="project" value="UniProtKB-SubCell"/>
</dbReference>
<dbReference type="PROSITE" id="PS00154">
    <property type="entry name" value="ATPASE_E1_E2"/>
    <property type="match status" value="1"/>
</dbReference>
<keyword evidence="13" id="KW-1185">Reference proteome</keyword>
<dbReference type="InterPro" id="IPR004014">
    <property type="entry name" value="ATPase_P-typ_cation-transptr_N"/>
</dbReference>
<accession>A0A7U3YN23</accession>
<dbReference type="Gene3D" id="3.40.1110.10">
    <property type="entry name" value="Calcium-transporting ATPase, cytoplasmic domain N"/>
    <property type="match status" value="1"/>
</dbReference>
<dbReference type="Gene3D" id="3.40.50.1000">
    <property type="entry name" value="HAD superfamily/HAD-like"/>
    <property type="match status" value="1"/>
</dbReference>
<dbReference type="PRINTS" id="PR00119">
    <property type="entry name" value="CATATPASE"/>
</dbReference>
<dbReference type="SMART" id="SM00831">
    <property type="entry name" value="Cation_ATPase_N"/>
    <property type="match status" value="1"/>
</dbReference>
<feature type="transmembrane region" description="Helical" evidence="10">
    <location>
        <begin position="60"/>
        <end position="81"/>
    </location>
</feature>
<dbReference type="InterPro" id="IPR008250">
    <property type="entry name" value="ATPase_P-typ_transduc_dom_A_sf"/>
</dbReference>
<dbReference type="PANTHER" id="PTHR43294">
    <property type="entry name" value="SODIUM/POTASSIUM-TRANSPORTING ATPASE SUBUNIT ALPHA"/>
    <property type="match status" value="1"/>
</dbReference>
<dbReference type="GO" id="GO:0016887">
    <property type="term" value="F:ATP hydrolysis activity"/>
    <property type="evidence" value="ECO:0007669"/>
    <property type="project" value="InterPro"/>
</dbReference>
<dbReference type="SFLD" id="SFLDF00027">
    <property type="entry name" value="p-type_atpase"/>
    <property type="match status" value="1"/>
</dbReference>
<gene>
    <name evidence="12" type="ordered locus">Despr_2116</name>
</gene>
<organism evidence="12 13">
    <name type="scientific">Desulfobulbus propionicus (strain ATCC 33891 / DSM 2032 / VKM B-1956 / 1pr3)</name>
    <dbReference type="NCBI Taxonomy" id="577650"/>
    <lineage>
        <taxon>Bacteria</taxon>
        <taxon>Pseudomonadati</taxon>
        <taxon>Thermodesulfobacteriota</taxon>
        <taxon>Desulfobulbia</taxon>
        <taxon>Desulfobulbales</taxon>
        <taxon>Desulfobulbaceae</taxon>
        <taxon>Desulfobulbus</taxon>
    </lineage>
</organism>
<dbReference type="Pfam" id="PF00690">
    <property type="entry name" value="Cation_ATPase_N"/>
    <property type="match status" value="1"/>
</dbReference>
<feature type="transmembrane region" description="Helical" evidence="10">
    <location>
        <begin position="276"/>
        <end position="303"/>
    </location>
</feature>
<evidence type="ECO:0000256" key="5">
    <source>
        <dbReference type="ARBA" id="ARBA00022741"/>
    </source>
</evidence>
<dbReference type="SUPFAM" id="SSF81653">
    <property type="entry name" value="Calcium ATPase, transduction domain A"/>
    <property type="match status" value="1"/>
</dbReference>
<dbReference type="Gene3D" id="1.20.1110.10">
    <property type="entry name" value="Calcium-transporting ATPase, transmembrane domain"/>
    <property type="match status" value="1"/>
</dbReference>
<evidence type="ECO:0000256" key="7">
    <source>
        <dbReference type="ARBA" id="ARBA00022967"/>
    </source>
</evidence>
<evidence type="ECO:0000313" key="13">
    <source>
        <dbReference type="Proteomes" id="UP000006365"/>
    </source>
</evidence>
<keyword evidence="8 10" id="KW-1133">Transmembrane helix</keyword>
<feature type="transmembrane region" description="Helical" evidence="10">
    <location>
        <begin position="757"/>
        <end position="777"/>
    </location>
</feature>
<feature type="transmembrane region" description="Helical" evidence="10">
    <location>
        <begin position="863"/>
        <end position="884"/>
    </location>
</feature>
<proteinExistence type="inferred from homology"/>
<dbReference type="InterPro" id="IPR023298">
    <property type="entry name" value="ATPase_P-typ_TM_dom_sf"/>
</dbReference>
<keyword evidence="4 10" id="KW-0812">Transmembrane</keyword>
<keyword evidence="6" id="KW-0067">ATP-binding</keyword>
<evidence type="ECO:0000256" key="10">
    <source>
        <dbReference type="SAM" id="Phobius"/>
    </source>
</evidence>
<feature type="domain" description="Cation-transporting P-type ATPase N-terminal" evidence="11">
    <location>
        <begin position="7"/>
        <end position="80"/>
    </location>
</feature>
<evidence type="ECO:0000256" key="8">
    <source>
        <dbReference type="ARBA" id="ARBA00022989"/>
    </source>
</evidence>